<keyword evidence="2 8" id="KW-0489">Methyltransferase</keyword>
<evidence type="ECO:0000256" key="3">
    <source>
        <dbReference type="ARBA" id="ARBA00022679"/>
    </source>
</evidence>
<evidence type="ECO:0000256" key="5">
    <source>
        <dbReference type="ARBA" id="ARBA00023204"/>
    </source>
</evidence>
<dbReference type="HOGENOM" id="CLU_000445_52_2_4"/>
<proteinExistence type="predicted"/>
<evidence type="ECO:0000256" key="6">
    <source>
        <dbReference type="ARBA" id="ARBA00049348"/>
    </source>
</evidence>
<dbReference type="CDD" id="cd06445">
    <property type="entry name" value="ATase"/>
    <property type="match status" value="1"/>
</dbReference>
<protein>
    <submittedName>
        <fullName evidence="8">Methylated-DNA/protein-cysteine methyltransferase</fullName>
    </submittedName>
</protein>
<dbReference type="InterPro" id="IPR001497">
    <property type="entry name" value="MethylDNA_cys_MeTrfase_AS"/>
</dbReference>
<dbReference type="InterPro" id="IPR014048">
    <property type="entry name" value="MethylDNA_cys_MeTrfase_DNA-bd"/>
</dbReference>
<evidence type="ECO:0000256" key="4">
    <source>
        <dbReference type="ARBA" id="ARBA00022763"/>
    </source>
</evidence>
<dbReference type="SUPFAM" id="SSF46767">
    <property type="entry name" value="Methylated DNA-protein cysteine methyltransferase, C-terminal domain"/>
    <property type="match status" value="1"/>
</dbReference>
<dbReference type="InterPro" id="IPR036217">
    <property type="entry name" value="MethylDNA_cys_MeTrfase_DNAb"/>
</dbReference>
<dbReference type="GO" id="GO:0003908">
    <property type="term" value="F:methylated-DNA-[protein]-cysteine S-methyltransferase activity"/>
    <property type="evidence" value="ECO:0007669"/>
    <property type="project" value="UniProtKB-EC"/>
</dbReference>
<dbReference type="STRING" id="583345.Mmol_2070"/>
<organism evidence="8 9">
    <name type="scientific">Methylotenera mobilis (strain JLW8 / ATCC BAA-1282 / DSM 17540)</name>
    <dbReference type="NCBI Taxonomy" id="583345"/>
    <lineage>
        <taxon>Bacteria</taxon>
        <taxon>Pseudomonadati</taxon>
        <taxon>Pseudomonadota</taxon>
        <taxon>Betaproteobacteria</taxon>
        <taxon>Nitrosomonadales</taxon>
        <taxon>Methylophilaceae</taxon>
        <taxon>Methylotenera</taxon>
    </lineage>
</organism>
<reference evidence="9" key="1">
    <citation type="submission" date="2009-07" db="EMBL/GenBank/DDBJ databases">
        <title>Complete sequence of Methylotenera mobilis JLW8.</title>
        <authorList>
            <consortium name="US DOE Joint Genome Institute"/>
            <person name="Lucas S."/>
            <person name="Copeland A."/>
            <person name="Lapidus A."/>
            <person name="Glavina del Rio T."/>
            <person name="Tice H."/>
            <person name="Bruce D."/>
            <person name="Goodwin L."/>
            <person name="Pitluck S."/>
            <person name="LaButti K.M."/>
            <person name="Clum A."/>
            <person name="Larimer F."/>
            <person name="Land M."/>
            <person name="Hauser L."/>
            <person name="Kyrpides N."/>
            <person name="Mikhailova N."/>
            <person name="Kayluzhnaya M."/>
            <person name="Chistoserdova L."/>
        </authorList>
    </citation>
    <scope>NUCLEOTIDE SEQUENCE [LARGE SCALE GENOMIC DNA]</scope>
    <source>
        <strain evidence="9">JLW8 / ATCC BAA-1282 / DSM 17540</strain>
    </source>
</reference>
<dbReference type="AlphaFoldDB" id="C6WZ24"/>
<dbReference type="Pfam" id="PF01035">
    <property type="entry name" value="DNA_binding_1"/>
    <property type="match status" value="1"/>
</dbReference>
<keyword evidence="3 8" id="KW-0808">Transferase</keyword>
<dbReference type="NCBIfam" id="TIGR00589">
    <property type="entry name" value="ogt"/>
    <property type="match status" value="1"/>
</dbReference>
<dbReference type="Proteomes" id="UP000002742">
    <property type="component" value="Chromosome"/>
</dbReference>
<dbReference type="RefSeq" id="WP_015833007.1">
    <property type="nucleotide sequence ID" value="NC_012968.1"/>
</dbReference>
<evidence type="ECO:0000256" key="1">
    <source>
        <dbReference type="ARBA" id="ARBA00001286"/>
    </source>
</evidence>
<evidence type="ECO:0000313" key="8">
    <source>
        <dbReference type="EMBL" id="ACT48972.1"/>
    </source>
</evidence>
<dbReference type="InterPro" id="IPR036388">
    <property type="entry name" value="WH-like_DNA-bd_sf"/>
</dbReference>
<dbReference type="eggNOG" id="COG0350">
    <property type="taxonomic scope" value="Bacteria"/>
</dbReference>
<dbReference type="PROSITE" id="PS00374">
    <property type="entry name" value="MGMT"/>
    <property type="match status" value="1"/>
</dbReference>
<reference evidence="8 9" key="2">
    <citation type="journal article" date="2011" name="J. Bacteriol.">
        <title>Genomes of three methylotrophs from a single niche uncover genetic and metabolic divergence of Methylophilaceae.</title>
        <authorList>
            <person name="Lapidus A."/>
            <person name="Clum A."/>
            <person name="Labutti K."/>
            <person name="Kaluzhnaya M.G."/>
            <person name="Lim S."/>
            <person name="Beck D.A."/>
            <person name="Glavina Del Rio T."/>
            <person name="Nolan M."/>
            <person name="Mavromatis K."/>
            <person name="Huntemann M."/>
            <person name="Lucas S."/>
            <person name="Lidstrom M.E."/>
            <person name="Ivanova N."/>
            <person name="Chistoserdova L."/>
        </authorList>
    </citation>
    <scope>NUCLEOTIDE SEQUENCE [LARGE SCALE GENOMIC DNA]</scope>
    <source>
        <strain evidence="9">JLW8 / ATCC BAA-1282 / DSM 17540</strain>
    </source>
</reference>
<evidence type="ECO:0000313" key="9">
    <source>
        <dbReference type="Proteomes" id="UP000002742"/>
    </source>
</evidence>
<dbReference type="Gene3D" id="1.10.10.10">
    <property type="entry name" value="Winged helix-like DNA-binding domain superfamily/Winged helix DNA-binding domain"/>
    <property type="match status" value="1"/>
</dbReference>
<keyword evidence="5" id="KW-0234">DNA repair</keyword>
<name>C6WZ24_METML</name>
<feature type="domain" description="Methylated-DNA-[protein]-cysteine S-methyltransferase DNA binding" evidence="7">
    <location>
        <begin position="90"/>
        <end position="169"/>
    </location>
</feature>
<dbReference type="EMBL" id="CP001672">
    <property type="protein sequence ID" value="ACT48972.1"/>
    <property type="molecule type" value="Genomic_DNA"/>
</dbReference>
<evidence type="ECO:0000259" key="7">
    <source>
        <dbReference type="Pfam" id="PF01035"/>
    </source>
</evidence>
<dbReference type="GO" id="GO:0006281">
    <property type="term" value="P:DNA repair"/>
    <property type="evidence" value="ECO:0007669"/>
    <property type="project" value="UniProtKB-KW"/>
</dbReference>
<evidence type="ECO:0000256" key="2">
    <source>
        <dbReference type="ARBA" id="ARBA00022603"/>
    </source>
</evidence>
<comment type="catalytic activity">
    <reaction evidence="1">
        <text>a 4-O-methyl-thymidine in DNA + L-cysteinyl-[protein] = a thymidine in DNA + S-methyl-L-cysteinyl-[protein]</text>
        <dbReference type="Rhea" id="RHEA:53428"/>
        <dbReference type="Rhea" id="RHEA-COMP:10131"/>
        <dbReference type="Rhea" id="RHEA-COMP:10132"/>
        <dbReference type="Rhea" id="RHEA-COMP:13555"/>
        <dbReference type="Rhea" id="RHEA-COMP:13556"/>
        <dbReference type="ChEBI" id="CHEBI:29950"/>
        <dbReference type="ChEBI" id="CHEBI:82612"/>
        <dbReference type="ChEBI" id="CHEBI:137386"/>
        <dbReference type="ChEBI" id="CHEBI:137387"/>
        <dbReference type="EC" id="2.1.1.63"/>
    </reaction>
</comment>
<dbReference type="InterPro" id="IPR036631">
    <property type="entry name" value="MGMT_N_sf"/>
</dbReference>
<dbReference type="KEGG" id="mmb:Mmol_2070"/>
<dbReference type="PANTHER" id="PTHR10815">
    <property type="entry name" value="METHYLATED-DNA--PROTEIN-CYSTEINE METHYLTRANSFERASE"/>
    <property type="match status" value="1"/>
</dbReference>
<dbReference type="GO" id="GO:0032259">
    <property type="term" value="P:methylation"/>
    <property type="evidence" value="ECO:0007669"/>
    <property type="project" value="UniProtKB-KW"/>
</dbReference>
<keyword evidence="9" id="KW-1185">Reference proteome</keyword>
<dbReference type="SUPFAM" id="SSF53155">
    <property type="entry name" value="Methylated DNA-protein cysteine methyltransferase domain"/>
    <property type="match status" value="1"/>
</dbReference>
<gene>
    <name evidence="8" type="ordered locus">Mmol_2070</name>
</gene>
<sequence length="179" mass="19519">MMNTNPQNLCDDAFIRAPFGGVRIAIHDHQLMIELLALPASVQALPPQREIALEVASTHSLVDSATKQVLQYLQQASYDFSLPVEQVGTSFQQKVWQAIAAIPRGQTRTYSELALQIGSGPRAVANACGANRLPLVIPCHRVVAKNGLGGFMQGTHNGWLIKQWLLQNELTSAEGSLHE</sequence>
<accession>C6WZ24</accession>
<dbReference type="PANTHER" id="PTHR10815:SF13">
    <property type="entry name" value="METHYLATED-DNA--PROTEIN-CYSTEINE METHYLTRANSFERASE"/>
    <property type="match status" value="1"/>
</dbReference>
<comment type="catalytic activity">
    <reaction evidence="6">
        <text>a 6-O-methyl-2'-deoxyguanosine in DNA + L-cysteinyl-[protein] = S-methyl-L-cysteinyl-[protein] + a 2'-deoxyguanosine in DNA</text>
        <dbReference type="Rhea" id="RHEA:24000"/>
        <dbReference type="Rhea" id="RHEA-COMP:10131"/>
        <dbReference type="Rhea" id="RHEA-COMP:10132"/>
        <dbReference type="Rhea" id="RHEA-COMP:11367"/>
        <dbReference type="Rhea" id="RHEA-COMP:11368"/>
        <dbReference type="ChEBI" id="CHEBI:29950"/>
        <dbReference type="ChEBI" id="CHEBI:82612"/>
        <dbReference type="ChEBI" id="CHEBI:85445"/>
        <dbReference type="ChEBI" id="CHEBI:85448"/>
        <dbReference type="EC" id="2.1.1.63"/>
    </reaction>
</comment>
<keyword evidence="4" id="KW-0227">DNA damage</keyword>